<dbReference type="EMBL" id="CAEZYK010000010">
    <property type="protein sequence ID" value="CAB4716714.1"/>
    <property type="molecule type" value="Genomic_DNA"/>
</dbReference>
<dbReference type="EMBL" id="CAFBPQ010000015">
    <property type="protein sequence ID" value="CAB5021550.1"/>
    <property type="molecule type" value="Genomic_DNA"/>
</dbReference>
<dbReference type="Pfam" id="PF13420">
    <property type="entry name" value="Acetyltransf_4"/>
    <property type="match status" value="1"/>
</dbReference>
<keyword evidence="2" id="KW-0012">Acyltransferase</keyword>
<evidence type="ECO:0000313" key="7">
    <source>
        <dbReference type="EMBL" id="CAB5021550.1"/>
    </source>
</evidence>
<dbReference type="EMBL" id="CAFBOF010000092">
    <property type="protein sequence ID" value="CAB4992162.1"/>
    <property type="molecule type" value="Genomic_DNA"/>
</dbReference>
<protein>
    <submittedName>
        <fullName evidence="5">Unannotated protein</fullName>
    </submittedName>
</protein>
<keyword evidence="1" id="KW-0808">Transferase</keyword>
<organism evidence="5">
    <name type="scientific">freshwater metagenome</name>
    <dbReference type="NCBI Taxonomy" id="449393"/>
    <lineage>
        <taxon>unclassified sequences</taxon>
        <taxon>metagenomes</taxon>
        <taxon>ecological metagenomes</taxon>
    </lineage>
</organism>
<dbReference type="CDD" id="cd04301">
    <property type="entry name" value="NAT_SF"/>
    <property type="match status" value="1"/>
</dbReference>
<dbReference type="PANTHER" id="PTHR43072:SF23">
    <property type="entry name" value="UPF0039 PROTEIN C11D3.02C"/>
    <property type="match status" value="1"/>
</dbReference>
<dbReference type="SUPFAM" id="SSF55729">
    <property type="entry name" value="Acyl-CoA N-acyltransferases (Nat)"/>
    <property type="match status" value="1"/>
</dbReference>
<dbReference type="EMBL" id="CAFBMM010000070">
    <property type="protein sequence ID" value="CAB4912468.1"/>
    <property type="molecule type" value="Genomic_DNA"/>
</dbReference>
<evidence type="ECO:0000313" key="6">
    <source>
        <dbReference type="EMBL" id="CAB4992162.1"/>
    </source>
</evidence>
<sequence length="187" mass="20885">MRPLEWSVPVASEIMNPTNNETAQPITTRLVEPRDALALMGIYNAEVLKSTVTFDLVPRTLEEQTVWINDHSGSYPALVAVDAQDLVIGFGSLSPYRDRPAYTTTVEDSIYVANEHRQKKVGTLLMGKLIDLGRDHGFHSVMARIVGGHEASIALHRHYGFTVVGTEREVGRKFNTWLDVVLMQLLI</sequence>
<dbReference type="PROSITE" id="PS51186">
    <property type="entry name" value="GNAT"/>
    <property type="match status" value="1"/>
</dbReference>
<accession>A0A6J7H0A7</accession>
<dbReference type="PANTHER" id="PTHR43072">
    <property type="entry name" value="N-ACETYLTRANSFERASE"/>
    <property type="match status" value="1"/>
</dbReference>
<dbReference type="InterPro" id="IPR016181">
    <property type="entry name" value="Acyl_CoA_acyltransferase"/>
</dbReference>
<dbReference type="GO" id="GO:0016747">
    <property type="term" value="F:acyltransferase activity, transferring groups other than amino-acyl groups"/>
    <property type="evidence" value="ECO:0007669"/>
    <property type="project" value="InterPro"/>
</dbReference>
<evidence type="ECO:0000313" key="5">
    <source>
        <dbReference type="EMBL" id="CAB4912468.1"/>
    </source>
</evidence>
<dbReference type="InterPro" id="IPR000182">
    <property type="entry name" value="GNAT_dom"/>
</dbReference>
<gene>
    <name evidence="4" type="ORF">UFOPK2683_00317</name>
    <name evidence="5" type="ORF">UFOPK3605_01211</name>
    <name evidence="6" type="ORF">UFOPK3897_01788</name>
    <name evidence="7" type="ORF">UFOPK4121_00691</name>
</gene>
<evidence type="ECO:0000259" key="3">
    <source>
        <dbReference type="PROSITE" id="PS51186"/>
    </source>
</evidence>
<dbReference type="Gene3D" id="3.40.630.30">
    <property type="match status" value="1"/>
</dbReference>
<evidence type="ECO:0000313" key="4">
    <source>
        <dbReference type="EMBL" id="CAB4716714.1"/>
    </source>
</evidence>
<evidence type="ECO:0000256" key="1">
    <source>
        <dbReference type="ARBA" id="ARBA00022679"/>
    </source>
</evidence>
<dbReference type="AlphaFoldDB" id="A0A6J7H0A7"/>
<proteinExistence type="predicted"/>
<name>A0A6J7H0A7_9ZZZZ</name>
<evidence type="ECO:0000256" key="2">
    <source>
        <dbReference type="ARBA" id="ARBA00023315"/>
    </source>
</evidence>
<feature type="domain" description="N-acetyltransferase" evidence="3">
    <location>
        <begin position="26"/>
        <end position="187"/>
    </location>
</feature>
<reference evidence="5" key="1">
    <citation type="submission" date="2020-05" db="EMBL/GenBank/DDBJ databases">
        <authorList>
            <person name="Chiriac C."/>
            <person name="Salcher M."/>
            <person name="Ghai R."/>
            <person name="Kavagutti S V."/>
        </authorList>
    </citation>
    <scope>NUCLEOTIDE SEQUENCE</scope>
</reference>